<dbReference type="PROSITE" id="PS50893">
    <property type="entry name" value="ABC_TRANSPORTER_2"/>
    <property type="match status" value="1"/>
</dbReference>
<gene>
    <name evidence="5" type="ORF">ACFQ4E_06795</name>
</gene>
<sequence>MTMIPIDSIQTADPVSAPRQDARVAIPHAPPALLADHLVKRYGSLKALDSVSFQASEGEAVGVVGPNGAGKTTLFGALAGTFPVNSGSIQFRGTEITGMSAQERNMMGIARTYQVPRPFRGMTIFENVLVALRAGGGAEGAVAVEQAAELLERTGLLPLANTPAGAVGLLDLKRLEVARALATRPQVILLDEIGGGLTEAELVKLIALIRGLSEAGLTIVWIEHILHALLKVVTRLVCMAEGRVLAEGDPQEVMADPAVRSAYFGADAE</sequence>
<dbReference type="GO" id="GO:0005524">
    <property type="term" value="F:ATP binding"/>
    <property type="evidence" value="ECO:0007669"/>
    <property type="project" value="UniProtKB-KW"/>
</dbReference>
<name>A0ABW3ZGI6_9RHOB</name>
<evidence type="ECO:0000313" key="6">
    <source>
        <dbReference type="Proteomes" id="UP001597135"/>
    </source>
</evidence>
<protein>
    <submittedName>
        <fullName evidence="5">ABC transporter ATP-binding protein</fullName>
    </submittedName>
</protein>
<dbReference type="Gene3D" id="3.40.50.300">
    <property type="entry name" value="P-loop containing nucleotide triphosphate hydrolases"/>
    <property type="match status" value="1"/>
</dbReference>
<dbReference type="Pfam" id="PF00005">
    <property type="entry name" value="ABC_tran"/>
    <property type="match status" value="1"/>
</dbReference>
<dbReference type="Proteomes" id="UP001597135">
    <property type="component" value="Unassembled WGS sequence"/>
</dbReference>
<dbReference type="InterPro" id="IPR032823">
    <property type="entry name" value="BCA_ABC_TP_C"/>
</dbReference>
<feature type="domain" description="ABC transporter" evidence="4">
    <location>
        <begin position="33"/>
        <end position="266"/>
    </location>
</feature>
<keyword evidence="6" id="KW-1185">Reference proteome</keyword>
<dbReference type="RefSeq" id="WP_386802179.1">
    <property type="nucleotide sequence ID" value="NZ_JBHTMU010000008.1"/>
</dbReference>
<dbReference type="Pfam" id="PF12399">
    <property type="entry name" value="BCA_ABC_TP_C"/>
    <property type="match status" value="1"/>
</dbReference>
<accession>A0ABW3ZGI6</accession>
<dbReference type="InterPro" id="IPR003439">
    <property type="entry name" value="ABC_transporter-like_ATP-bd"/>
</dbReference>
<dbReference type="SUPFAM" id="SSF52540">
    <property type="entry name" value="P-loop containing nucleoside triphosphate hydrolases"/>
    <property type="match status" value="1"/>
</dbReference>
<evidence type="ECO:0000256" key="2">
    <source>
        <dbReference type="ARBA" id="ARBA00022741"/>
    </source>
</evidence>
<dbReference type="SMART" id="SM00382">
    <property type="entry name" value="AAA"/>
    <property type="match status" value="1"/>
</dbReference>
<dbReference type="PANTHER" id="PTHR45772:SF7">
    <property type="entry name" value="AMINO ACID ABC TRANSPORTER ATP-BINDING PROTEIN"/>
    <property type="match status" value="1"/>
</dbReference>
<dbReference type="EMBL" id="JBHTMU010000008">
    <property type="protein sequence ID" value="MFD1342120.1"/>
    <property type="molecule type" value="Genomic_DNA"/>
</dbReference>
<organism evidence="5 6">
    <name type="scientific">Litorisediminicola beolgyonensis</name>
    <dbReference type="NCBI Taxonomy" id="1173614"/>
    <lineage>
        <taxon>Bacteria</taxon>
        <taxon>Pseudomonadati</taxon>
        <taxon>Pseudomonadota</taxon>
        <taxon>Alphaproteobacteria</taxon>
        <taxon>Rhodobacterales</taxon>
        <taxon>Paracoccaceae</taxon>
        <taxon>Litorisediminicola</taxon>
    </lineage>
</organism>
<proteinExistence type="predicted"/>
<evidence type="ECO:0000259" key="4">
    <source>
        <dbReference type="PROSITE" id="PS50893"/>
    </source>
</evidence>
<comment type="caution">
    <text evidence="5">The sequence shown here is derived from an EMBL/GenBank/DDBJ whole genome shotgun (WGS) entry which is preliminary data.</text>
</comment>
<evidence type="ECO:0000256" key="1">
    <source>
        <dbReference type="ARBA" id="ARBA00022448"/>
    </source>
</evidence>
<keyword evidence="3 5" id="KW-0067">ATP-binding</keyword>
<keyword evidence="2" id="KW-0547">Nucleotide-binding</keyword>
<dbReference type="CDD" id="cd03219">
    <property type="entry name" value="ABC_Mj1267_LivG_branched"/>
    <property type="match status" value="1"/>
</dbReference>
<dbReference type="InterPro" id="IPR003593">
    <property type="entry name" value="AAA+_ATPase"/>
</dbReference>
<dbReference type="PANTHER" id="PTHR45772">
    <property type="entry name" value="CONSERVED COMPONENT OF ABC TRANSPORTER FOR NATURAL AMINO ACIDS-RELATED"/>
    <property type="match status" value="1"/>
</dbReference>
<reference evidence="6" key="1">
    <citation type="journal article" date="2019" name="Int. J. Syst. Evol. Microbiol.">
        <title>The Global Catalogue of Microorganisms (GCM) 10K type strain sequencing project: providing services to taxonomists for standard genome sequencing and annotation.</title>
        <authorList>
            <consortium name="The Broad Institute Genomics Platform"/>
            <consortium name="The Broad Institute Genome Sequencing Center for Infectious Disease"/>
            <person name="Wu L."/>
            <person name="Ma J."/>
        </authorList>
    </citation>
    <scope>NUCLEOTIDE SEQUENCE [LARGE SCALE GENOMIC DNA]</scope>
    <source>
        <strain evidence="6">CCUG 62953</strain>
    </source>
</reference>
<evidence type="ECO:0000313" key="5">
    <source>
        <dbReference type="EMBL" id="MFD1342120.1"/>
    </source>
</evidence>
<evidence type="ECO:0000256" key="3">
    <source>
        <dbReference type="ARBA" id="ARBA00022840"/>
    </source>
</evidence>
<keyword evidence="1" id="KW-0813">Transport</keyword>
<dbReference type="InterPro" id="IPR051120">
    <property type="entry name" value="ABC_AA/LPS_Transport"/>
</dbReference>
<dbReference type="InterPro" id="IPR027417">
    <property type="entry name" value="P-loop_NTPase"/>
</dbReference>